<dbReference type="AlphaFoldDB" id="A0A1Q3EK78"/>
<reference evidence="1 2" key="2">
    <citation type="submission" date="2017-02" db="EMBL/GenBank/DDBJ databases">
        <title>A genome survey and senescence transcriptome analysis in Lentinula edodes.</title>
        <authorList>
            <person name="Sakamoto Y."/>
            <person name="Nakade K."/>
            <person name="Sato S."/>
            <person name="Yoshida Y."/>
            <person name="Miyazaki K."/>
            <person name="Natsume S."/>
            <person name="Konno N."/>
        </authorList>
    </citation>
    <scope>NUCLEOTIDE SEQUENCE [LARGE SCALE GENOMIC DNA]</scope>
    <source>
        <strain evidence="1 2">NBRC 111202</strain>
    </source>
</reference>
<keyword evidence="2" id="KW-1185">Reference proteome</keyword>
<name>A0A1Q3EK78_LENED</name>
<dbReference type="Proteomes" id="UP000188533">
    <property type="component" value="Unassembled WGS sequence"/>
</dbReference>
<dbReference type="EMBL" id="BDGU01000469">
    <property type="protein sequence ID" value="GAW07586.1"/>
    <property type="molecule type" value="Genomic_DNA"/>
</dbReference>
<protein>
    <submittedName>
        <fullName evidence="1">Uncharacterized protein</fullName>
    </submittedName>
</protein>
<sequence length="541" mass="61805">MIRDSHLFLFHLEQFPKIKSIHTETWDGEVTGRRISRNLERLLRDIAFSYINPHFGFWDILPYSLQIMDRILAPEIVEQIIDQLQDDRKSLLATSLSFKGMLLRSRFHLFDSIEVTVFADPSGWSQGRESSDSRSLSALLRILDSPYSSMGLAVQRLIVSFGFHFPQTLPNDLSRIRKNLRNVRTLHWRDDTWCDVPNAFKTLLFDLNIETFIISGIWFQKASELVEMITMWPSTLQSVVMGSIVCSGDDTTNIDDTYNALARRNKIHFQTLHSASTWAAHNLFDSMMNSSMITIDRFILGMRFPDEEEVQWVNGMLSRYGSSFNEIQHLIPVPIAIELRNRDLPVFNLRDCTNLRVLNIQSIYLGCSMSNIQELLPLATSAVQNIISSIPNPALLEEIRIRFEIDLSEFEAMADMANTSSTALPLDSDDADSVPFMDQFARFHWAEFSKFLLGIPFVETLPAIGVTSDPKSTSKHDYSLSYIGSESIPLATRNHSSHSPRSKRLHIELGAYPFENKLFEDIFVKNYDDVSDIDDVVASVV</sequence>
<dbReference type="STRING" id="5353.A0A1Q3EK78"/>
<accession>A0A1Q3EK78</accession>
<gene>
    <name evidence="1" type="ORF">LENED_009590</name>
</gene>
<evidence type="ECO:0000313" key="1">
    <source>
        <dbReference type="EMBL" id="GAW07586.1"/>
    </source>
</evidence>
<proteinExistence type="predicted"/>
<evidence type="ECO:0000313" key="2">
    <source>
        <dbReference type="Proteomes" id="UP000188533"/>
    </source>
</evidence>
<reference evidence="1 2" key="1">
    <citation type="submission" date="2016-08" db="EMBL/GenBank/DDBJ databases">
        <authorList>
            <consortium name="Lentinula edodes genome sequencing consortium"/>
            <person name="Sakamoto Y."/>
            <person name="Nakade K."/>
            <person name="Sato S."/>
            <person name="Yoshida Y."/>
            <person name="Miyazaki K."/>
            <person name="Natsume S."/>
            <person name="Konno N."/>
        </authorList>
    </citation>
    <scope>NUCLEOTIDE SEQUENCE [LARGE SCALE GENOMIC DNA]</scope>
    <source>
        <strain evidence="1 2">NBRC 111202</strain>
    </source>
</reference>
<organism evidence="1 2">
    <name type="scientific">Lentinula edodes</name>
    <name type="common">Shiitake mushroom</name>
    <name type="synonym">Lentinus edodes</name>
    <dbReference type="NCBI Taxonomy" id="5353"/>
    <lineage>
        <taxon>Eukaryota</taxon>
        <taxon>Fungi</taxon>
        <taxon>Dikarya</taxon>
        <taxon>Basidiomycota</taxon>
        <taxon>Agaricomycotina</taxon>
        <taxon>Agaricomycetes</taxon>
        <taxon>Agaricomycetidae</taxon>
        <taxon>Agaricales</taxon>
        <taxon>Marasmiineae</taxon>
        <taxon>Omphalotaceae</taxon>
        <taxon>Lentinula</taxon>
    </lineage>
</organism>
<comment type="caution">
    <text evidence="1">The sequence shown here is derived from an EMBL/GenBank/DDBJ whole genome shotgun (WGS) entry which is preliminary data.</text>
</comment>